<dbReference type="SUPFAM" id="SSF48008">
    <property type="entry name" value="GntR ligand-binding domain-like"/>
    <property type="match status" value="1"/>
</dbReference>
<keyword evidence="3" id="KW-0804">Transcription</keyword>
<comment type="caution">
    <text evidence="6">The sequence shown here is derived from an EMBL/GenBank/DDBJ whole genome shotgun (WGS) entry which is preliminary data.</text>
</comment>
<dbReference type="PROSITE" id="PS50949">
    <property type="entry name" value="HTH_GNTR"/>
    <property type="match status" value="1"/>
</dbReference>
<evidence type="ECO:0000256" key="1">
    <source>
        <dbReference type="ARBA" id="ARBA00023015"/>
    </source>
</evidence>
<dbReference type="AlphaFoldDB" id="A0A7W6ZYT6"/>
<dbReference type="InterPro" id="IPR008920">
    <property type="entry name" value="TF_FadR/GntR_C"/>
</dbReference>
<evidence type="ECO:0000259" key="5">
    <source>
        <dbReference type="PROSITE" id="PS50949"/>
    </source>
</evidence>
<accession>A0A7W6ZYT6</accession>
<dbReference type="PANTHER" id="PTHR43537">
    <property type="entry name" value="TRANSCRIPTIONAL REGULATOR, GNTR FAMILY"/>
    <property type="match status" value="1"/>
</dbReference>
<dbReference type="CDD" id="cd07377">
    <property type="entry name" value="WHTH_GntR"/>
    <property type="match status" value="1"/>
</dbReference>
<evidence type="ECO:0000256" key="2">
    <source>
        <dbReference type="ARBA" id="ARBA00023125"/>
    </source>
</evidence>
<evidence type="ECO:0000313" key="6">
    <source>
        <dbReference type="EMBL" id="MBB4571283.1"/>
    </source>
</evidence>
<evidence type="ECO:0000256" key="4">
    <source>
        <dbReference type="SAM" id="MobiDB-lite"/>
    </source>
</evidence>
<dbReference type="InterPro" id="IPR036388">
    <property type="entry name" value="WH-like_DNA-bd_sf"/>
</dbReference>
<evidence type="ECO:0000256" key="3">
    <source>
        <dbReference type="ARBA" id="ARBA00023163"/>
    </source>
</evidence>
<dbReference type="GO" id="GO:0003700">
    <property type="term" value="F:DNA-binding transcription factor activity"/>
    <property type="evidence" value="ECO:0007669"/>
    <property type="project" value="InterPro"/>
</dbReference>
<dbReference type="SUPFAM" id="SSF46785">
    <property type="entry name" value="Winged helix' DNA-binding domain"/>
    <property type="match status" value="1"/>
</dbReference>
<dbReference type="InterPro" id="IPR011711">
    <property type="entry name" value="GntR_C"/>
</dbReference>
<dbReference type="GO" id="GO:0003677">
    <property type="term" value="F:DNA binding"/>
    <property type="evidence" value="ECO:0007669"/>
    <property type="project" value="UniProtKB-KW"/>
</dbReference>
<dbReference type="SMART" id="SM00345">
    <property type="entry name" value="HTH_GNTR"/>
    <property type="match status" value="1"/>
</dbReference>
<dbReference type="Gene3D" id="1.10.10.10">
    <property type="entry name" value="Winged helix-like DNA-binding domain superfamily/Winged helix DNA-binding domain"/>
    <property type="match status" value="1"/>
</dbReference>
<dbReference type="InterPro" id="IPR000524">
    <property type="entry name" value="Tscrpt_reg_HTH_GntR"/>
</dbReference>
<dbReference type="PANTHER" id="PTHR43537:SF53">
    <property type="entry name" value="HTH-TYPE TRANSCRIPTIONAL REPRESSOR NANR"/>
    <property type="match status" value="1"/>
</dbReference>
<dbReference type="Pfam" id="PF00392">
    <property type="entry name" value="GntR"/>
    <property type="match status" value="1"/>
</dbReference>
<dbReference type="Proteomes" id="UP000543836">
    <property type="component" value="Unassembled WGS sequence"/>
</dbReference>
<evidence type="ECO:0000313" key="7">
    <source>
        <dbReference type="Proteomes" id="UP000543836"/>
    </source>
</evidence>
<feature type="region of interest" description="Disordered" evidence="4">
    <location>
        <begin position="213"/>
        <end position="236"/>
    </location>
</feature>
<dbReference type="SMART" id="SM00895">
    <property type="entry name" value="FCD"/>
    <property type="match status" value="1"/>
</dbReference>
<dbReference type="Gene3D" id="1.20.120.530">
    <property type="entry name" value="GntR ligand-binding domain-like"/>
    <property type="match status" value="1"/>
</dbReference>
<keyword evidence="2 6" id="KW-0238">DNA-binding</keyword>
<keyword evidence="7" id="KW-1185">Reference proteome</keyword>
<feature type="compositionally biased region" description="Low complexity" evidence="4">
    <location>
        <begin position="220"/>
        <end position="236"/>
    </location>
</feature>
<name>A0A7W6ZYT6_9HYPH</name>
<reference evidence="6 7" key="1">
    <citation type="submission" date="2020-08" db="EMBL/GenBank/DDBJ databases">
        <title>Genomic Encyclopedia of Type Strains, Phase IV (KMG-V): Genome sequencing to study the core and pangenomes of soil and plant-associated prokaryotes.</title>
        <authorList>
            <person name="Whitman W."/>
        </authorList>
    </citation>
    <scope>NUCLEOTIDE SEQUENCE [LARGE SCALE GENOMIC DNA]</scope>
    <source>
        <strain evidence="6 7">SEMIA 492</strain>
    </source>
</reference>
<dbReference type="InterPro" id="IPR036390">
    <property type="entry name" value="WH_DNA-bd_sf"/>
</dbReference>
<keyword evidence="1" id="KW-0805">Transcription regulation</keyword>
<organism evidence="6 7">
    <name type="scientific">Rhizobium leucaenae</name>
    <dbReference type="NCBI Taxonomy" id="29450"/>
    <lineage>
        <taxon>Bacteria</taxon>
        <taxon>Pseudomonadati</taxon>
        <taxon>Pseudomonadota</taxon>
        <taxon>Alphaproteobacteria</taxon>
        <taxon>Hyphomicrobiales</taxon>
        <taxon>Rhizobiaceae</taxon>
        <taxon>Rhizobium/Agrobacterium group</taxon>
        <taxon>Rhizobium</taxon>
    </lineage>
</organism>
<dbReference type="EMBL" id="JACIIG010000022">
    <property type="protein sequence ID" value="MBB4571283.1"/>
    <property type="molecule type" value="Genomic_DNA"/>
</dbReference>
<proteinExistence type="predicted"/>
<dbReference type="RefSeq" id="WP_028754781.1">
    <property type="nucleotide sequence ID" value="NZ_JACIIG010000022.1"/>
</dbReference>
<gene>
    <name evidence="6" type="ORF">GGE60_005444</name>
</gene>
<sequence>MQDRNAQQPTQINIEASIVSGILSARIRPGTRLGESQLATLFDVSRTRIRESMMRLETRGIVTVSPRRGWFVVEPSAEESMKVYEARRIIEFGLLRNLSTVSEQDLEILARHLQEEKLAIAKGDRQRLTCLMGDFHIRIAEIAGNEIIVETLRDLTARTILISMLYQSDFHAQESHDGHCRIFEALQEGDFNAAAELAIRHLDEVETGLDLTHRPDPLSDLRNSLSLPPLSSEPKE</sequence>
<dbReference type="Pfam" id="PF07729">
    <property type="entry name" value="FCD"/>
    <property type="match status" value="1"/>
</dbReference>
<protein>
    <submittedName>
        <fullName evidence="6">DNA-binding GntR family transcriptional regulator</fullName>
    </submittedName>
</protein>
<dbReference type="OrthoDB" id="7618373at2"/>
<feature type="domain" description="HTH gntR-type" evidence="5">
    <location>
        <begin position="8"/>
        <end position="75"/>
    </location>
</feature>